<keyword evidence="9" id="KW-1185">Reference proteome</keyword>
<dbReference type="OrthoDB" id="9759709at2"/>
<evidence type="ECO:0000256" key="1">
    <source>
        <dbReference type="ARBA" id="ARBA00009902"/>
    </source>
</evidence>
<keyword evidence="5" id="KW-0732">Signal</keyword>
<dbReference type="InterPro" id="IPR013148">
    <property type="entry name" value="Glyco_hydro_32_N"/>
</dbReference>
<comment type="similarity">
    <text evidence="1 4">Belongs to the glycosyl hydrolase 32 family.</text>
</comment>
<dbReference type="GO" id="GO:0005737">
    <property type="term" value="C:cytoplasm"/>
    <property type="evidence" value="ECO:0007669"/>
    <property type="project" value="TreeGrafter"/>
</dbReference>
<evidence type="ECO:0000256" key="2">
    <source>
        <dbReference type="ARBA" id="ARBA00022801"/>
    </source>
</evidence>
<feature type="domain" description="Glycosyl hydrolase family 32 C-terminal" evidence="7">
    <location>
        <begin position="367"/>
        <end position="519"/>
    </location>
</feature>
<dbReference type="SMART" id="SM00640">
    <property type="entry name" value="Glyco_32"/>
    <property type="match status" value="1"/>
</dbReference>
<dbReference type="Proteomes" id="UP000317593">
    <property type="component" value="Unassembled WGS sequence"/>
</dbReference>
<feature type="domain" description="Glycosyl hydrolase family 32 N-terminal" evidence="6">
    <location>
        <begin position="49"/>
        <end position="362"/>
    </location>
</feature>
<dbReference type="InterPro" id="IPR013189">
    <property type="entry name" value="Glyco_hydro_32_C"/>
</dbReference>
<dbReference type="PANTHER" id="PTHR42800">
    <property type="entry name" value="EXOINULINASE INUD (AFU_ORTHOLOGUE AFUA_5G00480)"/>
    <property type="match status" value="1"/>
</dbReference>
<dbReference type="InterPro" id="IPR013320">
    <property type="entry name" value="ConA-like_dom_sf"/>
</dbReference>
<dbReference type="Pfam" id="PF00251">
    <property type="entry name" value="Glyco_hydro_32N"/>
    <property type="match status" value="1"/>
</dbReference>
<dbReference type="GO" id="GO:0004575">
    <property type="term" value="F:sucrose alpha-glucosidase activity"/>
    <property type="evidence" value="ECO:0007669"/>
    <property type="project" value="TreeGrafter"/>
</dbReference>
<evidence type="ECO:0000313" key="9">
    <source>
        <dbReference type="Proteomes" id="UP000317593"/>
    </source>
</evidence>
<keyword evidence="2 4" id="KW-0378">Hydrolase</keyword>
<gene>
    <name evidence="8" type="ORF">SAMN06265218_12512</name>
</gene>
<keyword evidence="3 4" id="KW-0326">Glycosidase</keyword>
<evidence type="ECO:0000256" key="5">
    <source>
        <dbReference type="SAM" id="SignalP"/>
    </source>
</evidence>
<dbReference type="SUPFAM" id="SSF49899">
    <property type="entry name" value="Concanavalin A-like lectins/glucanases"/>
    <property type="match status" value="1"/>
</dbReference>
<dbReference type="PROSITE" id="PS00609">
    <property type="entry name" value="GLYCOSYL_HYDROL_F32"/>
    <property type="match status" value="1"/>
</dbReference>
<dbReference type="FunFam" id="2.115.10.20:FF:000002">
    <property type="entry name" value="Invertase 2"/>
    <property type="match status" value="1"/>
</dbReference>
<feature type="signal peptide" evidence="5">
    <location>
        <begin position="1"/>
        <end position="21"/>
    </location>
</feature>
<reference evidence="8 9" key="1">
    <citation type="submission" date="2017-05" db="EMBL/GenBank/DDBJ databases">
        <authorList>
            <person name="Varghese N."/>
            <person name="Submissions S."/>
        </authorList>
    </citation>
    <scope>NUCLEOTIDE SEQUENCE [LARGE SCALE GENOMIC DNA]</scope>
    <source>
        <strain evidence="8 9">DSM 21194</strain>
    </source>
</reference>
<dbReference type="Pfam" id="PF08244">
    <property type="entry name" value="Glyco_hydro_32C"/>
    <property type="match status" value="1"/>
</dbReference>
<dbReference type="EMBL" id="FXTH01000025">
    <property type="protein sequence ID" value="SMO91990.1"/>
    <property type="molecule type" value="Genomic_DNA"/>
</dbReference>
<dbReference type="Gene3D" id="2.115.10.20">
    <property type="entry name" value="Glycosyl hydrolase domain, family 43"/>
    <property type="match status" value="1"/>
</dbReference>
<dbReference type="InterPro" id="IPR001362">
    <property type="entry name" value="Glyco_hydro_32"/>
</dbReference>
<dbReference type="InterPro" id="IPR018053">
    <property type="entry name" value="Glyco_hydro_32_AS"/>
</dbReference>
<organism evidence="8 9">
    <name type="scientific">Fodinibius sediminis</name>
    <dbReference type="NCBI Taxonomy" id="1214077"/>
    <lineage>
        <taxon>Bacteria</taxon>
        <taxon>Pseudomonadati</taxon>
        <taxon>Balneolota</taxon>
        <taxon>Balneolia</taxon>
        <taxon>Balneolales</taxon>
        <taxon>Balneolaceae</taxon>
        <taxon>Fodinibius</taxon>
    </lineage>
</organism>
<name>A0A521F927_9BACT</name>
<evidence type="ECO:0000256" key="3">
    <source>
        <dbReference type="ARBA" id="ARBA00023295"/>
    </source>
</evidence>
<dbReference type="CDD" id="cd18622">
    <property type="entry name" value="GH32_Inu-like"/>
    <property type="match status" value="1"/>
</dbReference>
<accession>A0A521F927</accession>
<dbReference type="Gene3D" id="2.60.120.560">
    <property type="entry name" value="Exo-inulinase, domain 1"/>
    <property type="match status" value="1"/>
</dbReference>
<dbReference type="InterPro" id="IPR023296">
    <property type="entry name" value="Glyco_hydro_beta-prop_sf"/>
</dbReference>
<evidence type="ECO:0000256" key="4">
    <source>
        <dbReference type="RuleBase" id="RU362110"/>
    </source>
</evidence>
<dbReference type="GO" id="GO:0005987">
    <property type="term" value="P:sucrose catabolic process"/>
    <property type="evidence" value="ECO:0007669"/>
    <property type="project" value="TreeGrafter"/>
</dbReference>
<protein>
    <submittedName>
        <fullName evidence="8">Levanase</fullName>
    </submittedName>
</protein>
<dbReference type="PROSITE" id="PS51257">
    <property type="entry name" value="PROKAR_LIPOPROTEIN"/>
    <property type="match status" value="1"/>
</dbReference>
<dbReference type="AlphaFoldDB" id="A0A521F927"/>
<sequence length="530" mass="60977">MRLWKLKNIMSGFICLCFVLAGCKRDGQHMEPDQSRSPAYSEPHRPQFHFTPPENWMNDPNGLVYHEGEYHLFYQYNPYGEQWGHMSWGHAVSDDMLHWEHLPVALEEENGIMIFSGSAVVDRQNTSGLGTADNPPMVAVYTGHYTDEDNPRQDQRIAYSLDNGRSWTKYTANPVIDEAMENFRDPKVIWHTETERWIMVVALPTRHKVRFYSSPNLLDWKLESEFGPAGATGGVWECPDLFELPVDGREGESRWVLQVDLNPGSVAGGSGGQYFVGSFDGKTFSRDEHARERTNWVDYGKDFYAVQSFSNMPDNRRVWLAWMNNWQYAGVIPVKPWRGAMTVPRELGLAMTEQGPRLYQQPVPELQQIYKERHQMEDIQLTAGEDVRHDQLRGTAFRMKMTVRMEDAKQFGVRVRKGESEETVIGYDVAQEQLFVDRKKSGEVKVHESFADTVQAAPLETDNQYITLDILVDHSSVEVFANEGRRLITNRIFPRAASDRIELFSRGGTVHIDTLTFWPLKSVWNTAQQQ</sequence>
<dbReference type="PANTHER" id="PTHR42800:SF1">
    <property type="entry name" value="EXOINULINASE INUD (AFU_ORTHOLOGUE AFUA_5G00480)"/>
    <property type="match status" value="1"/>
</dbReference>
<dbReference type="SUPFAM" id="SSF75005">
    <property type="entry name" value="Arabinanase/levansucrase/invertase"/>
    <property type="match status" value="1"/>
</dbReference>
<evidence type="ECO:0000313" key="8">
    <source>
        <dbReference type="EMBL" id="SMO91990.1"/>
    </source>
</evidence>
<feature type="chain" id="PRO_5021818266" evidence="5">
    <location>
        <begin position="22"/>
        <end position="530"/>
    </location>
</feature>
<evidence type="ECO:0000259" key="7">
    <source>
        <dbReference type="Pfam" id="PF08244"/>
    </source>
</evidence>
<proteinExistence type="inferred from homology"/>
<evidence type="ECO:0000259" key="6">
    <source>
        <dbReference type="Pfam" id="PF00251"/>
    </source>
</evidence>